<organism evidence="8 9">
    <name type="scientific">Halanaerobium congolense</name>
    <dbReference type="NCBI Taxonomy" id="54121"/>
    <lineage>
        <taxon>Bacteria</taxon>
        <taxon>Bacillati</taxon>
        <taxon>Bacillota</taxon>
        <taxon>Clostridia</taxon>
        <taxon>Halanaerobiales</taxon>
        <taxon>Halanaerobiaceae</taxon>
        <taxon>Halanaerobium</taxon>
    </lineage>
</organism>
<evidence type="ECO:0000313" key="9">
    <source>
        <dbReference type="Proteomes" id="UP000295758"/>
    </source>
</evidence>
<dbReference type="Gene3D" id="3.50.50.60">
    <property type="entry name" value="FAD/NAD(P)-binding domain"/>
    <property type="match status" value="2"/>
</dbReference>
<feature type="domain" description="FAD/NAD(P)-binding" evidence="7">
    <location>
        <begin position="8"/>
        <end position="327"/>
    </location>
</feature>
<dbReference type="GO" id="GO:0004148">
    <property type="term" value="F:dihydrolipoyl dehydrogenase (NADH) activity"/>
    <property type="evidence" value="ECO:0007669"/>
    <property type="project" value="TreeGrafter"/>
</dbReference>
<protein>
    <submittedName>
        <fullName evidence="8">Dihydrolipoamide dehydrogenase</fullName>
    </submittedName>
</protein>
<gene>
    <name evidence="8" type="ORF">BY453_1302</name>
</gene>
<dbReference type="PRINTS" id="PR00411">
    <property type="entry name" value="PNDRDTASEI"/>
</dbReference>
<keyword evidence="3" id="KW-0285">Flavoprotein</keyword>
<dbReference type="SUPFAM" id="SSF55424">
    <property type="entry name" value="FAD/NAD-linked reductases, dimerisation (C-terminal) domain"/>
    <property type="match status" value="1"/>
</dbReference>
<keyword evidence="5" id="KW-0520">NAD</keyword>
<proteinExistence type="inferred from homology"/>
<dbReference type="Pfam" id="PF02852">
    <property type="entry name" value="Pyr_redox_dim"/>
    <property type="match status" value="1"/>
</dbReference>
<evidence type="ECO:0000256" key="2">
    <source>
        <dbReference type="ARBA" id="ARBA00007532"/>
    </source>
</evidence>
<comment type="caution">
    <text evidence="8">The sequence shown here is derived from an EMBL/GenBank/DDBJ whole genome shotgun (WGS) entry which is preliminary data.</text>
</comment>
<dbReference type="GO" id="GO:0050660">
    <property type="term" value="F:flavin adenine dinucleotide binding"/>
    <property type="evidence" value="ECO:0007669"/>
    <property type="project" value="TreeGrafter"/>
</dbReference>
<name>A0A4R7E213_9FIRM</name>
<dbReference type="InterPro" id="IPR023753">
    <property type="entry name" value="FAD/NAD-binding_dom"/>
</dbReference>
<dbReference type="InterPro" id="IPR050151">
    <property type="entry name" value="Class-I_Pyr_Nuc-Dis_Oxidored"/>
</dbReference>
<dbReference type="GO" id="GO:0006103">
    <property type="term" value="P:2-oxoglutarate metabolic process"/>
    <property type="evidence" value="ECO:0007669"/>
    <property type="project" value="TreeGrafter"/>
</dbReference>
<evidence type="ECO:0000256" key="1">
    <source>
        <dbReference type="ARBA" id="ARBA00001974"/>
    </source>
</evidence>
<evidence type="ECO:0000259" key="6">
    <source>
        <dbReference type="Pfam" id="PF02852"/>
    </source>
</evidence>
<dbReference type="InterPro" id="IPR036188">
    <property type="entry name" value="FAD/NAD-bd_sf"/>
</dbReference>
<dbReference type="RefSeq" id="WP_133618364.1">
    <property type="nucleotide sequence ID" value="NZ_SOAA01000030.1"/>
</dbReference>
<dbReference type="PANTHER" id="PTHR22912">
    <property type="entry name" value="DISULFIDE OXIDOREDUCTASE"/>
    <property type="match status" value="1"/>
</dbReference>
<dbReference type="PANTHER" id="PTHR22912:SF151">
    <property type="entry name" value="DIHYDROLIPOYL DEHYDROGENASE, MITOCHONDRIAL"/>
    <property type="match status" value="1"/>
</dbReference>
<keyword evidence="4" id="KW-0274">FAD</keyword>
<dbReference type="PRINTS" id="PR00368">
    <property type="entry name" value="FADPNR"/>
</dbReference>
<evidence type="ECO:0000256" key="3">
    <source>
        <dbReference type="ARBA" id="ARBA00022630"/>
    </source>
</evidence>
<comment type="similarity">
    <text evidence="2">Belongs to the class-I pyridine nucleotide-disulfide oxidoreductase family.</text>
</comment>
<dbReference type="SUPFAM" id="SSF51905">
    <property type="entry name" value="FAD/NAD(P)-binding domain"/>
    <property type="match status" value="2"/>
</dbReference>
<evidence type="ECO:0000256" key="5">
    <source>
        <dbReference type="ARBA" id="ARBA00023027"/>
    </source>
</evidence>
<dbReference type="AlphaFoldDB" id="A0A4R7E213"/>
<comment type="cofactor">
    <cofactor evidence="1">
        <name>FAD</name>
        <dbReference type="ChEBI" id="CHEBI:57692"/>
    </cofactor>
</comment>
<dbReference type="EMBL" id="SOAA01000030">
    <property type="protein sequence ID" value="TDS26994.1"/>
    <property type="molecule type" value="Genomic_DNA"/>
</dbReference>
<dbReference type="Proteomes" id="UP000295758">
    <property type="component" value="Unassembled WGS sequence"/>
</dbReference>
<dbReference type="Gene3D" id="3.30.390.30">
    <property type="match status" value="1"/>
</dbReference>
<evidence type="ECO:0000313" key="8">
    <source>
        <dbReference type="EMBL" id="TDS26994.1"/>
    </source>
</evidence>
<dbReference type="Pfam" id="PF07992">
    <property type="entry name" value="Pyr_redox_2"/>
    <property type="match status" value="1"/>
</dbReference>
<reference evidence="8 9" key="1">
    <citation type="submission" date="2019-03" db="EMBL/GenBank/DDBJ databases">
        <title>Deep subsurface shale carbon reservoir microbial communities from Ohio and West Virginia, USA.</title>
        <authorList>
            <person name="Wrighton K."/>
        </authorList>
    </citation>
    <scope>NUCLEOTIDE SEQUENCE [LARGE SCALE GENOMIC DNA]</scope>
    <source>
        <strain evidence="8 9">UTICA-S4D12</strain>
    </source>
</reference>
<accession>A0A4R7E213</accession>
<dbReference type="InterPro" id="IPR016156">
    <property type="entry name" value="FAD/NAD-linked_Rdtase_dimer_sf"/>
</dbReference>
<evidence type="ECO:0000259" key="7">
    <source>
        <dbReference type="Pfam" id="PF07992"/>
    </source>
</evidence>
<evidence type="ECO:0000256" key="4">
    <source>
        <dbReference type="ARBA" id="ARBA00022827"/>
    </source>
</evidence>
<dbReference type="InterPro" id="IPR004099">
    <property type="entry name" value="Pyr_nucl-diS_OxRdtase_dimer"/>
</dbReference>
<feature type="domain" description="Pyridine nucleotide-disulphide oxidoreductase dimerisation" evidence="6">
    <location>
        <begin position="366"/>
        <end position="472"/>
    </location>
</feature>
<sequence>MKRKELSYDLLVIGCGAAGFYAARQAGRCGLKTAVVEKSKLGGTAFYWGSLAVKRISDRIKTYQKAVKNIRGIRFEGWPENFLLQKKDFEDIENKIEKDLKTAGVDIYFADGEFISAKKYQLKDKIIKAENIIIATGSQAKGSSNLKIDGKYIISHQQAVTQKKMPQKMMIVGSNIEGAEFASIYSFLGVKVILVEMEADFLPGIDNDLSDQLKERLKSEGVEILTSTKVESAELLQKSEKKELNINLSGDFMPAARAKIGELTADVDQMLLTAGRKVNYPAGIEKTGIKTLKNAIAVDQNLQTNIAGIYAAGDVNGSYGIASTAINDSLRIIQAIKNKDTMESAADSIPQEPCSKKLKSASEQQIPLNIFTIPEIAGIGMSEEDLKSRGIEYRIERYHFKDCWRSLNAESGGFAKVILAENENKVLGIYLVGDDLSEIISSLSVNSGNLSWENLAGNIYVHPSRSEILAETALKFNNF</sequence>